<evidence type="ECO:0008006" key="3">
    <source>
        <dbReference type="Google" id="ProtNLM"/>
    </source>
</evidence>
<protein>
    <recommendedName>
        <fullName evidence="3">PnuC protein</fullName>
    </recommendedName>
</protein>
<feature type="transmembrane region" description="Helical" evidence="1">
    <location>
        <begin position="33"/>
        <end position="55"/>
    </location>
</feature>
<sequence>MNELFGKYYGLDWAAMIFTFLSLYRLGHGKRDGFLYGLCANVCWAGFGILALSVANPMANVVFIVLNVRGYRHWQQGKGAGADGKAP</sequence>
<organism evidence="2">
    <name type="scientific">hydrothermal vent metagenome</name>
    <dbReference type="NCBI Taxonomy" id="652676"/>
    <lineage>
        <taxon>unclassified sequences</taxon>
        <taxon>metagenomes</taxon>
        <taxon>ecological metagenomes</taxon>
    </lineage>
</organism>
<evidence type="ECO:0000256" key="1">
    <source>
        <dbReference type="SAM" id="Phobius"/>
    </source>
</evidence>
<feature type="transmembrane region" description="Helical" evidence="1">
    <location>
        <begin position="6"/>
        <end position="26"/>
    </location>
</feature>
<accession>A0A3B1DVV6</accession>
<name>A0A3B1DVV6_9ZZZZ</name>
<keyword evidence="1" id="KW-0472">Membrane</keyword>
<proteinExistence type="predicted"/>
<keyword evidence="1" id="KW-0812">Transmembrane</keyword>
<reference evidence="2" key="1">
    <citation type="submission" date="2018-06" db="EMBL/GenBank/DDBJ databases">
        <authorList>
            <person name="Zhirakovskaya E."/>
        </authorList>
    </citation>
    <scope>NUCLEOTIDE SEQUENCE</scope>
</reference>
<dbReference type="EMBL" id="UOGK01000363">
    <property type="protein sequence ID" value="VAX40258.1"/>
    <property type="molecule type" value="Genomic_DNA"/>
</dbReference>
<gene>
    <name evidence="2" type="ORF">MNBD_PLANCTO03-1504</name>
</gene>
<keyword evidence="1" id="KW-1133">Transmembrane helix</keyword>
<evidence type="ECO:0000313" key="2">
    <source>
        <dbReference type="EMBL" id="VAX40258.1"/>
    </source>
</evidence>
<dbReference type="AlphaFoldDB" id="A0A3B1DVV6"/>